<dbReference type="GO" id="GO:0003713">
    <property type="term" value="F:transcription coactivator activity"/>
    <property type="evidence" value="ECO:0007669"/>
    <property type="project" value="TreeGrafter"/>
</dbReference>
<dbReference type="STRING" id="667725.A0A0L0G354"/>
<dbReference type="EMBL" id="KQ241828">
    <property type="protein sequence ID" value="KNC83505.1"/>
    <property type="molecule type" value="Genomic_DNA"/>
</dbReference>
<dbReference type="InterPro" id="IPR015915">
    <property type="entry name" value="Kelch-typ_b-propeller"/>
</dbReference>
<dbReference type="GeneID" id="25904740"/>
<dbReference type="GO" id="GO:0006338">
    <property type="term" value="P:chromatin remodeling"/>
    <property type="evidence" value="ECO:0007669"/>
    <property type="project" value="TreeGrafter"/>
</dbReference>
<reference evidence="1 2" key="1">
    <citation type="submission" date="2011-02" db="EMBL/GenBank/DDBJ databases">
        <title>The Genome Sequence of Sphaeroforma arctica JP610.</title>
        <authorList>
            <consortium name="The Broad Institute Genome Sequencing Platform"/>
            <person name="Russ C."/>
            <person name="Cuomo C."/>
            <person name="Young S.K."/>
            <person name="Zeng Q."/>
            <person name="Gargeya S."/>
            <person name="Alvarado L."/>
            <person name="Berlin A."/>
            <person name="Chapman S.B."/>
            <person name="Chen Z."/>
            <person name="Freedman E."/>
            <person name="Gellesch M."/>
            <person name="Goldberg J."/>
            <person name="Griggs A."/>
            <person name="Gujja S."/>
            <person name="Heilman E."/>
            <person name="Heiman D."/>
            <person name="Howarth C."/>
            <person name="Mehta T."/>
            <person name="Neiman D."/>
            <person name="Pearson M."/>
            <person name="Roberts A."/>
            <person name="Saif S."/>
            <person name="Shea T."/>
            <person name="Shenoy N."/>
            <person name="Sisk P."/>
            <person name="Stolte C."/>
            <person name="Sykes S."/>
            <person name="White J."/>
            <person name="Yandava C."/>
            <person name="Burger G."/>
            <person name="Gray M.W."/>
            <person name="Holland P.W.H."/>
            <person name="King N."/>
            <person name="Lang F.B.F."/>
            <person name="Roger A.J."/>
            <person name="Ruiz-Trillo I."/>
            <person name="Haas B."/>
            <person name="Nusbaum C."/>
            <person name="Birren B."/>
        </authorList>
    </citation>
    <scope>NUCLEOTIDE SEQUENCE [LARGE SCALE GENOMIC DNA]</scope>
    <source>
        <strain evidence="1 2">JP610</strain>
    </source>
</reference>
<accession>A0A0L0G354</accession>
<organism evidence="1 2">
    <name type="scientific">Sphaeroforma arctica JP610</name>
    <dbReference type="NCBI Taxonomy" id="667725"/>
    <lineage>
        <taxon>Eukaryota</taxon>
        <taxon>Ichthyosporea</taxon>
        <taxon>Ichthyophonida</taxon>
        <taxon>Sphaeroforma</taxon>
    </lineage>
</organism>
<dbReference type="Proteomes" id="UP000054560">
    <property type="component" value="Unassembled WGS sequence"/>
</dbReference>
<dbReference type="OrthoDB" id="10001928at2759"/>
<evidence type="ECO:0000313" key="2">
    <source>
        <dbReference type="Proteomes" id="UP000054560"/>
    </source>
</evidence>
<dbReference type="GO" id="GO:0035097">
    <property type="term" value="C:histone methyltransferase complex"/>
    <property type="evidence" value="ECO:0007669"/>
    <property type="project" value="TreeGrafter"/>
</dbReference>
<dbReference type="AlphaFoldDB" id="A0A0L0G354"/>
<dbReference type="PANTHER" id="PTHR46003:SF1">
    <property type="entry name" value="HOST CELL FACTOR"/>
    <property type="match status" value="1"/>
</dbReference>
<dbReference type="Gene3D" id="2.120.10.80">
    <property type="entry name" value="Kelch-type beta propeller"/>
    <property type="match status" value="1"/>
</dbReference>
<evidence type="ECO:0000313" key="1">
    <source>
        <dbReference type="EMBL" id="KNC83505.1"/>
    </source>
</evidence>
<dbReference type="SUPFAM" id="SSF117281">
    <property type="entry name" value="Kelch motif"/>
    <property type="match status" value="1"/>
</dbReference>
<dbReference type="PANTHER" id="PTHR46003">
    <property type="entry name" value="HOST CELL FACTOR"/>
    <property type="match status" value="1"/>
</dbReference>
<proteinExistence type="predicted"/>
<sequence length="184" mass="20390">MKKNGAGCFTTENTLSWIDVDVSGLNGDGLPKARAGHCAAVVGTRVFVWSGRDGYRENHNNSQVCCQDLWLLETAPPPKSSEFSPQRITALTVIGRWSPVPTADAYRLQIMLCHDQSEVCTYQHSDQVVGRRCCGCLVDVCIFMWVLRHYEGGGFMELGPNGESDRGVVMYERSSFESSHHVCV</sequence>
<dbReference type="InterPro" id="IPR043536">
    <property type="entry name" value="HCF1/2"/>
</dbReference>
<gene>
    <name evidence="1" type="ORF">SARC_04236</name>
</gene>
<dbReference type="RefSeq" id="XP_014157407.1">
    <property type="nucleotide sequence ID" value="XM_014301932.1"/>
</dbReference>
<keyword evidence="2" id="KW-1185">Reference proteome</keyword>
<protein>
    <submittedName>
        <fullName evidence="1">Uncharacterized protein</fullName>
    </submittedName>
</protein>
<dbReference type="eggNOG" id="KOG4152">
    <property type="taxonomic scope" value="Eukaryota"/>
</dbReference>
<name>A0A0L0G354_9EUKA</name>